<evidence type="ECO:0000313" key="2">
    <source>
        <dbReference type="Proteomes" id="UP000036890"/>
    </source>
</evidence>
<dbReference type="RefSeq" id="WP_010483331.1">
    <property type="nucleotide sequence ID" value="NZ_AJLO02000025.1"/>
</dbReference>
<evidence type="ECO:0000313" key="1">
    <source>
        <dbReference type="EMBL" id="KOE98862.1"/>
    </source>
</evidence>
<proteinExistence type="predicted"/>
<dbReference type="OrthoDB" id="4428523at2"/>
<name>A0A0L8A8Z9_9GAMM</name>
<protein>
    <submittedName>
        <fullName evidence="1">Enolase</fullName>
    </submittedName>
</protein>
<sequence>MIHQTELSDLLPGMVPFPTDVFPADQAWLAQHLLPLLKIDLGVLRPELAGQVATMLCPIEPYDGCIGETTEEHHNDFTGTNWIAFELTAGNEMRFLGNEGYFIGDAVQDKHAQEHIAQMRESYAKARDYHATHGRLACYSRFGKGEPSERDYLDTLGGPIGFGNWTETAEIPAAFELGFTEAADDPNAADDAETVIITRNGNTFFAVADVAGYNWCATGADAIVMLYEPESRTVLFSYDWT</sequence>
<reference evidence="1 2" key="1">
    <citation type="journal article" date="2012" name="J. Bacteriol.">
        <title>Genome sequence of a novel nicotine-degrading strain, Pseudomonas geniculata N1.</title>
        <authorList>
            <person name="Tang H."/>
            <person name="Yu H."/>
            <person name="Tai C."/>
            <person name="Huang K."/>
            <person name="Liu Y."/>
            <person name="Wang L."/>
            <person name="Yao Y."/>
            <person name="Wu G."/>
            <person name="Xu P."/>
        </authorList>
    </citation>
    <scope>NUCLEOTIDE SEQUENCE [LARGE SCALE GENOMIC DNA]</scope>
    <source>
        <strain evidence="1 2">N1</strain>
    </source>
</reference>
<comment type="caution">
    <text evidence="1">The sequence shown here is derived from an EMBL/GenBank/DDBJ whole genome shotgun (WGS) entry which is preliminary data.</text>
</comment>
<accession>A0A0L8A8Z9</accession>
<dbReference type="EMBL" id="AJLO02000025">
    <property type="protein sequence ID" value="KOE98862.1"/>
    <property type="molecule type" value="Genomic_DNA"/>
</dbReference>
<gene>
    <name evidence="1" type="ORF">W7K_13115</name>
</gene>
<dbReference type="AlphaFoldDB" id="A0A0L8A8Z9"/>
<dbReference type="Proteomes" id="UP000036890">
    <property type="component" value="Unassembled WGS sequence"/>
</dbReference>
<organism evidence="1 2">
    <name type="scientific">Stenotrophomonas geniculata N1</name>
    <dbReference type="NCBI Taxonomy" id="1167641"/>
    <lineage>
        <taxon>Bacteria</taxon>
        <taxon>Pseudomonadati</taxon>
        <taxon>Pseudomonadota</taxon>
        <taxon>Gammaproteobacteria</taxon>
        <taxon>Lysobacterales</taxon>
        <taxon>Lysobacteraceae</taxon>
        <taxon>Stenotrophomonas</taxon>
    </lineage>
</organism>